<feature type="signal peptide" evidence="1">
    <location>
        <begin position="1"/>
        <end position="21"/>
    </location>
</feature>
<dbReference type="EMBL" id="BAABHW010000002">
    <property type="protein sequence ID" value="GAA5074453.1"/>
    <property type="molecule type" value="Genomic_DNA"/>
</dbReference>
<dbReference type="Pfam" id="PF03724">
    <property type="entry name" value="META"/>
    <property type="match status" value="1"/>
</dbReference>
<dbReference type="InterPro" id="IPR053147">
    <property type="entry name" value="Hsp_HslJ-like"/>
</dbReference>
<comment type="caution">
    <text evidence="3">The sequence shown here is derived from an EMBL/GenBank/DDBJ whole genome shotgun (WGS) entry which is preliminary data.</text>
</comment>
<evidence type="ECO:0000256" key="1">
    <source>
        <dbReference type="SAM" id="SignalP"/>
    </source>
</evidence>
<dbReference type="Proteomes" id="UP001499910">
    <property type="component" value="Unassembled WGS sequence"/>
</dbReference>
<protein>
    <recommendedName>
        <fullName evidence="2">DUF306 domain-containing protein</fullName>
    </recommendedName>
</protein>
<dbReference type="Gene3D" id="2.80.10.50">
    <property type="match status" value="1"/>
</dbReference>
<evidence type="ECO:0000259" key="2">
    <source>
        <dbReference type="Pfam" id="PF03724"/>
    </source>
</evidence>
<dbReference type="InterPro" id="IPR005184">
    <property type="entry name" value="DUF306_Meta_HslJ"/>
</dbReference>
<evidence type="ECO:0000313" key="4">
    <source>
        <dbReference type="Proteomes" id="UP001499910"/>
    </source>
</evidence>
<dbReference type="Gene3D" id="2.40.128.270">
    <property type="match status" value="1"/>
</dbReference>
<proteinExistence type="predicted"/>
<feature type="chain" id="PRO_5047241489" description="DUF306 domain-containing protein" evidence="1">
    <location>
        <begin position="22"/>
        <end position="280"/>
    </location>
</feature>
<keyword evidence="4" id="KW-1185">Reference proteome</keyword>
<dbReference type="RefSeq" id="WP_259553974.1">
    <property type="nucleotide sequence ID" value="NZ_BAABHW010000002.1"/>
</dbReference>
<dbReference type="InterPro" id="IPR008999">
    <property type="entry name" value="Actin-crosslinking"/>
</dbReference>
<dbReference type="InterPro" id="IPR038670">
    <property type="entry name" value="HslJ-like_sf"/>
</dbReference>
<dbReference type="SUPFAM" id="SSF50405">
    <property type="entry name" value="Actin-crosslinking proteins"/>
    <property type="match status" value="1"/>
</dbReference>
<name>A0ABP9LAD0_9RHOB</name>
<gene>
    <name evidence="3" type="ORF">GCM10023209_21530</name>
</gene>
<dbReference type="CDD" id="cd00257">
    <property type="entry name" value="beta-trefoil_FSCN-like"/>
    <property type="match status" value="1"/>
</dbReference>
<dbReference type="PANTHER" id="PTHR35535:SF1">
    <property type="entry name" value="HEAT SHOCK PROTEIN HSLJ"/>
    <property type="match status" value="1"/>
</dbReference>
<keyword evidence="1" id="KW-0732">Signal</keyword>
<evidence type="ECO:0000313" key="3">
    <source>
        <dbReference type="EMBL" id="GAA5074453.1"/>
    </source>
</evidence>
<sequence length="280" mass="30685">MRRFIALAALACGLATPVAAAAEQVAIQSWQNRRYACFDGGYLAASCPGNRAHVFEIERLGGNEVAFRDPASGRYLRAGVTENALMALGGDRIGGWERFEMSQSGGTFHLRSVQNGQYVRAGIGQQTLFGAVSPHALGWEEFRIFPVGTPSEVSLEQDHETPVPFAGNWVLDRVLDASGQDVRFNDRMARMRPVEIDAQGRLHFAFGCNQINGQLLQRGDRIGVAGGGFMTTRMACPGPEMELERIVSASFASAAHFAINGTRWSLRDANHQLRLEFVRQ</sequence>
<dbReference type="PANTHER" id="PTHR35535">
    <property type="entry name" value="HEAT SHOCK PROTEIN HSLJ"/>
    <property type="match status" value="1"/>
</dbReference>
<accession>A0ABP9LAD0</accession>
<reference evidence="4" key="1">
    <citation type="journal article" date="2019" name="Int. J. Syst. Evol. Microbiol.">
        <title>The Global Catalogue of Microorganisms (GCM) 10K type strain sequencing project: providing services to taxonomists for standard genome sequencing and annotation.</title>
        <authorList>
            <consortium name="The Broad Institute Genomics Platform"/>
            <consortium name="The Broad Institute Genome Sequencing Center for Infectious Disease"/>
            <person name="Wu L."/>
            <person name="Ma J."/>
        </authorList>
    </citation>
    <scope>NUCLEOTIDE SEQUENCE [LARGE SCALE GENOMIC DNA]</scope>
    <source>
        <strain evidence="4">JCM 18015</strain>
    </source>
</reference>
<organism evidence="3 4">
    <name type="scientific">[Roseibacterium] beibuensis</name>
    <dbReference type="NCBI Taxonomy" id="1193142"/>
    <lineage>
        <taxon>Bacteria</taxon>
        <taxon>Pseudomonadati</taxon>
        <taxon>Pseudomonadota</taxon>
        <taxon>Alphaproteobacteria</taxon>
        <taxon>Rhodobacterales</taxon>
        <taxon>Roseobacteraceae</taxon>
        <taxon>Roseicyclus</taxon>
    </lineage>
</organism>
<feature type="domain" description="DUF306" evidence="2">
    <location>
        <begin position="167"/>
        <end position="277"/>
    </location>
</feature>